<keyword evidence="6" id="KW-1185">Reference proteome</keyword>
<evidence type="ECO:0000256" key="3">
    <source>
        <dbReference type="SAM" id="SignalP"/>
    </source>
</evidence>
<dbReference type="RefSeq" id="WP_090697926.1">
    <property type="nucleotide sequence ID" value="NZ_FNHH01000001.1"/>
</dbReference>
<gene>
    <name evidence="5" type="ORF">SAMN05421813_101195</name>
</gene>
<accession>A0A1G9M2V7</accession>
<dbReference type="EMBL" id="FNHH01000001">
    <property type="protein sequence ID" value="SDL68301.1"/>
    <property type="molecule type" value="Genomic_DNA"/>
</dbReference>
<keyword evidence="5" id="KW-0378">Hydrolase</keyword>
<evidence type="ECO:0000313" key="6">
    <source>
        <dbReference type="Proteomes" id="UP000199226"/>
    </source>
</evidence>
<dbReference type="GO" id="GO:0004222">
    <property type="term" value="F:metalloendopeptidase activity"/>
    <property type="evidence" value="ECO:0007669"/>
    <property type="project" value="TreeGrafter"/>
</dbReference>
<dbReference type="PANTHER" id="PTHR21666:SF289">
    <property type="entry name" value="L-ALA--D-GLU ENDOPEPTIDASE"/>
    <property type="match status" value="1"/>
</dbReference>
<feature type="domain" description="M23ase beta-sheet core" evidence="4">
    <location>
        <begin position="330"/>
        <end position="421"/>
    </location>
</feature>
<keyword evidence="1 3" id="KW-0732">Signal</keyword>
<dbReference type="Pfam" id="PF01551">
    <property type="entry name" value="Peptidase_M23"/>
    <property type="match status" value="1"/>
</dbReference>
<feature type="signal peptide" evidence="3">
    <location>
        <begin position="1"/>
        <end position="21"/>
    </location>
</feature>
<reference evidence="6" key="1">
    <citation type="submission" date="2016-10" db="EMBL/GenBank/DDBJ databases">
        <authorList>
            <person name="Varghese N."/>
            <person name="Submissions S."/>
        </authorList>
    </citation>
    <scope>NUCLEOTIDE SEQUENCE [LARGE SCALE GENOMIC DNA]</scope>
    <source>
        <strain evidence="6">DSM 24536</strain>
    </source>
</reference>
<dbReference type="Proteomes" id="UP000199226">
    <property type="component" value="Unassembled WGS sequence"/>
</dbReference>
<protein>
    <submittedName>
        <fullName evidence="5">Septal ring factor EnvC, activator of murein hydrolases AmiA and AmiB</fullName>
    </submittedName>
</protein>
<dbReference type="STRING" id="990371.SAMN05421813_101195"/>
<dbReference type="InterPro" id="IPR011055">
    <property type="entry name" value="Dup_hybrid_motif"/>
</dbReference>
<evidence type="ECO:0000256" key="1">
    <source>
        <dbReference type="ARBA" id="ARBA00022729"/>
    </source>
</evidence>
<dbReference type="PANTHER" id="PTHR21666">
    <property type="entry name" value="PEPTIDASE-RELATED"/>
    <property type="match status" value="1"/>
</dbReference>
<dbReference type="OrthoDB" id="9815884at2"/>
<sequence length="426" mass="47696">MRLLKFIIFLALMITVTSAFSQSSSALKKRKDMINKEIEQLKKSRSKIDKSKKLSLNQINLLNTQIRLREEKIHTINSEIKMLDSKIISNTTEVRSLQSNLEKLKSEYAKMVVFAFKNQGAYNKLMFLFAANDFNQAYMRLKYIQQSGQFRKKQASNIQSTQVTLKKEISILDHNKKEKSTLLMDQISEKQTLGKDKIQQSKILTTLTKQQKNLQQQLAKKQKEASALNNAIQAAIRKEILAEQRKAAERARLAAAEKAKISKVKAPETTAKEKKTIIEAKGSSILASSPADAKLSSSFMGSRGRLQKPAQGIITQGFGQHKYNNVTIFNPGINIKTEPGATVSAVYSGKVSKVIFLVNSYTVIIRHGEYFSIYSKLRNVSVAAGQEVQARQSIGSVATDQSEGLTEMQFQIWKGGTPVNPSGWIL</sequence>
<evidence type="ECO:0000313" key="5">
    <source>
        <dbReference type="EMBL" id="SDL68301.1"/>
    </source>
</evidence>
<dbReference type="SUPFAM" id="SSF51261">
    <property type="entry name" value="Duplicated hybrid motif"/>
    <property type="match status" value="1"/>
</dbReference>
<dbReference type="InterPro" id="IPR016047">
    <property type="entry name" value="M23ase_b-sheet_dom"/>
</dbReference>
<feature type="chain" id="PRO_5011484242" evidence="3">
    <location>
        <begin position="22"/>
        <end position="426"/>
    </location>
</feature>
<dbReference type="Gene3D" id="2.70.70.10">
    <property type="entry name" value="Glucose Permease (Domain IIA)"/>
    <property type="match status" value="1"/>
</dbReference>
<dbReference type="AlphaFoldDB" id="A0A1G9M2V7"/>
<dbReference type="InterPro" id="IPR050570">
    <property type="entry name" value="Cell_wall_metabolism_enzyme"/>
</dbReference>
<name>A0A1G9M2V7_9SPHI</name>
<dbReference type="Gene3D" id="6.10.250.3150">
    <property type="match status" value="1"/>
</dbReference>
<proteinExistence type="predicted"/>
<dbReference type="CDD" id="cd12797">
    <property type="entry name" value="M23_peptidase"/>
    <property type="match status" value="1"/>
</dbReference>
<feature type="coiled-coil region" evidence="2">
    <location>
        <begin position="204"/>
        <end position="238"/>
    </location>
</feature>
<keyword evidence="2" id="KW-0175">Coiled coil</keyword>
<evidence type="ECO:0000259" key="4">
    <source>
        <dbReference type="Pfam" id="PF01551"/>
    </source>
</evidence>
<organism evidence="5 6">
    <name type="scientific">Daejeonella rubra</name>
    <dbReference type="NCBI Taxonomy" id="990371"/>
    <lineage>
        <taxon>Bacteria</taxon>
        <taxon>Pseudomonadati</taxon>
        <taxon>Bacteroidota</taxon>
        <taxon>Sphingobacteriia</taxon>
        <taxon>Sphingobacteriales</taxon>
        <taxon>Sphingobacteriaceae</taxon>
        <taxon>Daejeonella</taxon>
    </lineage>
</organism>
<evidence type="ECO:0000256" key="2">
    <source>
        <dbReference type="SAM" id="Coils"/>
    </source>
</evidence>